<feature type="transmembrane region" description="Helical" evidence="1">
    <location>
        <begin position="150"/>
        <end position="177"/>
    </location>
</feature>
<organism evidence="6 7">
    <name type="scientific">Desulfovibrio ferrophilus</name>
    <dbReference type="NCBI Taxonomy" id="241368"/>
    <lineage>
        <taxon>Bacteria</taxon>
        <taxon>Pseudomonadati</taxon>
        <taxon>Thermodesulfobacteriota</taxon>
        <taxon>Desulfovibrionia</taxon>
        <taxon>Desulfovibrionales</taxon>
        <taxon>Desulfovibrionaceae</taxon>
        <taxon>Desulfovibrio</taxon>
    </lineage>
</organism>
<dbReference type="Gene3D" id="3.30.450.20">
    <property type="entry name" value="PAS domain"/>
    <property type="match status" value="1"/>
</dbReference>
<dbReference type="InterPro" id="IPR000700">
    <property type="entry name" value="PAS-assoc_C"/>
</dbReference>
<evidence type="ECO:0000259" key="3">
    <source>
        <dbReference type="PROSITE" id="PS50113"/>
    </source>
</evidence>
<evidence type="ECO:0000313" key="6">
    <source>
        <dbReference type="EMBL" id="BBD09591.1"/>
    </source>
</evidence>
<dbReference type="InterPro" id="IPR029787">
    <property type="entry name" value="Nucleotide_cyclase"/>
</dbReference>
<dbReference type="PROSITE" id="PS50112">
    <property type="entry name" value="PAS"/>
    <property type="match status" value="1"/>
</dbReference>
<dbReference type="CDD" id="cd01948">
    <property type="entry name" value="EAL"/>
    <property type="match status" value="1"/>
</dbReference>
<evidence type="ECO:0000259" key="2">
    <source>
        <dbReference type="PROSITE" id="PS50112"/>
    </source>
</evidence>
<proteinExistence type="predicted"/>
<dbReference type="InterPro" id="IPR001610">
    <property type="entry name" value="PAC"/>
</dbReference>
<protein>
    <submittedName>
        <fullName evidence="6">Diguanylate cyclase/phosphodiesterase with PAS/PAC sensor(S)</fullName>
    </submittedName>
</protein>
<dbReference type="InterPro" id="IPR035965">
    <property type="entry name" value="PAS-like_dom_sf"/>
</dbReference>
<dbReference type="SMART" id="SM00052">
    <property type="entry name" value="EAL"/>
    <property type="match status" value="1"/>
</dbReference>
<dbReference type="CDD" id="cd01949">
    <property type="entry name" value="GGDEF"/>
    <property type="match status" value="1"/>
</dbReference>
<dbReference type="SUPFAM" id="SSF55073">
    <property type="entry name" value="Nucleotide cyclase"/>
    <property type="match status" value="1"/>
</dbReference>
<dbReference type="PANTHER" id="PTHR44757">
    <property type="entry name" value="DIGUANYLATE CYCLASE DGCP"/>
    <property type="match status" value="1"/>
</dbReference>
<dbReference type="KEGG" id="dfl:DFE_2865"/>
<evidence type="ECO:0000259" key="5">
    <source>
        <dbReference type="PROSITE" id="PS50887"/>
    </source>
</evidence>
<dbReference type="GO" id="GO:0003824">
    <property type="term" value="F:catalytic activity"/>
    <property type="evidence" value="ECO:0007669"/>
    <property type="project" value="UniProtKB-ARBA"/>
</dbReference>
<dbReference type="NCBIfam" id="TIGR00254">
    <property type="entry name" value="GGDEF"/>
    <property type="match status" value="1"/>
</dbReference>
<dbReference type="InterPro" id="IPR000160">
    <property type="entry name" value="GGDEF_dom"/>
</dbReference>
<gene>
    <name evidence="6" type="ORF">DFE_2865</name>
</gene>
<evidence type="ECO:0000256" key="1">
    <source>
        <dbReference type="SAM" id="Phobius"/>
    </source>
</evidence>
<dbReference type="InterPro" id="IPR001633">
    <property type="entry name" value="EAL_dom"/>
</dbReference>
<dbReference type="InterPro" id="IPR035919">
    <property type="entry name" value="EAL_sf"/>
</dbReference>
<feature type="domain" description="PAS" evidence="2">
    <location>
        <begin position="239"/>
        <end position="276"/>
    </location>
</feature>
<dbReference type="Gene3D" id="6.10.340.10">
    <property type="match status" value="1"/>
</dbReference>
<evidence type="ECO:0000259" key="4">
    <source>
        <dbReference type="PROSITE" id="PS50883"/>
    </source>
</evidence>
<dbReference type="Proteomes" id="UP000269883">
    <property type="component" value="Chromosome"/>
</dbReference>
<dbReference type="CDD" id="cd00130">
    <property type="entry name" value="PAS"/>
    <property type="match status" value="1"/>
</dbReference>
<dbReference type="SMART" id="SM00267">
    <property type="entry name" value="GGDEF"/>
    <property type="match status" value="1"/>
</dbReference>
<dbReference type="InterPro" id="IPR000014">
    <property type="entry name" value="PAS"/>
</dbReference>
<dbReference type="NCBIfam" id="TIGR00229">
    <property type="entry name" value="sensory_box"/>
    <property type="match status" value="1"/>
</dbReference>
<dbReference type="SMART" id="SM00091">
    <property type="entry name" value="PAS"/>
    <property type="match status" value="1"/>
</dbReference>
<feature type="domain" description="PAC" evidence="3">
    <location>
        <begin position="314"/>
        <end position="366"/>
    </location>
</feature>
<feature type="transmembrane region" description="Helical" evidence="1">
    <location>
        <begin position="21"/>
        <end position="41"/>
    </location>
</feature>
<dbReference type="SUPFAM" id="SSF141868">
    <property type="entry name" value="EAL domain-like"/>
    <property type="match status" value="1"/>
</dbReference>
<dbReference type="OrthoDB" id="7673416at2"/>
<dbReference type="EMBL" id="AP017378">
    <property type="protein sequence ID" value="BBD09591.1"/>
    <property type="molecule type" value="Genomic_DNA"/>
</dbReference>
<evidence type="ECO:0000313" key="7">
    <source>
        <dbReference type="Proteomes" id="UP000269883"/>
    </source>
</evidence>
<sequence length="802" mass="90432">MFVGIKFNSLVHSGRSISKDMTASLVMFTLVVTTLISVFAYQTRSREMLGELHAKADAVISDTTSVLAVPMWNLDDQSVRMVGGAFAKNELIQELMISDAKGRILYSLTKAMPESGVFGREQGVVYNGQTIGNVQIAYSFENYERNKHDLLVMSIVSGLGAIIVIALATGMLLRIFLRKPLEALQLGARQVARGDYTCGFEGVTQLELVEIVEHFGEMSCEVESRERELQRVNIDLRRAERKYHGIFENAQEGIFQTTPEGIFVSANPSLATMLGYDSPGDLRQSVSDMENQLYFDPKDRKRYLTKLLKEGRVQDYELRLKRKDGSMLWVLLHAQVIRNSDGTVRMLEGSLMDITDRRRMEDELRHRALHDPLTALANRALCQDRIKGAVERGRRRDDYLFSVLFVDLDRFKIINDSLGHRFGDKLLVEVGRRLSDCVRELDTVSRYGGDEFIILLEELSSQRMAIQAVKRIREELRKTFALGDHEVRVTASIGIVMGGGDQQATPEELIQRANIAMHAAKESGKNRFKVFTPRMLDRAELVLTLENEMEPAIARGEFFLEYHPIIHYNGSSNLFGFEALVRWNHPTRGRLMPDEFIPVAEESGRIRDLGMWVLGEACRTISGWRQDVAGAGDLLVSVNVSGRQFSQVDLVDRVDQILRETGLPPDRLKLEITETAIMQNAEMAIDKLAALREMGVRISVDDFGTGYSSMSYLQRLPLDSLKIDLSFVRAMDDSQSNVEIVRAIINLAHTLGLEVIAEGVERASHRDTLHDLSCELLQGYYYSRPLSGENAAAFIKDFDRKG</sequence>
<dbReference type="SUPFAM" id="SSF55785">
    <property type="entry name" value="PYP-like sensor domain (PAS domain)"/>
    <property type="match status" value="1"/>
</dbReference>
<dbReference type="PANTHER" id="PTHR44757:SF2">
    <property type="entry name" value="BIOFILM ARCHITECTURE MAINTENANCE PROTEIN MBAA"/>
    <property type="match status" value="1"/>
</dbReference>
<dbReference type="InterPro" id="IPR052155">
    <property type="entry name" value="Biofilm_reg_signaling"/>
</dbReference>
<dbReference type="PROSITE" id="PS50883">
    <property type="entry name" value="EAL"/>
    <property type="match status" value="1"/>
</dbReference>
<feature type="domain" description="EAL" evidence="4">
    <location>
        <begin position="542"/>
        <end position="799"/>
    </location>
</feature>
<dbReference type="PROSITE" id="PS50113">
    <property type="entry name" value="PAC"/>
    <property type="match status" value="1"/>
</dbReference>
<keyword evidence="1" id="KW-0812">Transmembrane</keyword>
<dbReference type="PROSITE" id="PS50887">
    <property type="entry name" value="GGDEF"/>
    <property type="match status" value="1"/>
</dbReference>
<dbReference type="Pfam" id="PF13426">
    <property type="entry name" value="PAS_9"/>
    <property type="match status" value="1"/>
</dbReference>
<dbReference type="FunFam" id="3.30.70.270:FF:000001">
    <property type="entry name" value="Diguanylate cyclase domain protein"/>
    <property type="match status" value="1"/>
</dbReference>
<dbReference type="Gene3D" id="3.30.70.270">
    <property type="match status" value="1"/>
</dbReference>
<dbReference type="Gene3D" id="3.20.20.450">
    <property type="entry name" value="EAL domain"/>
    <property type="match status" value="1"/>
</dbReference>
<keyword evidence="1" id="KW-0472">Membrane</keyword>
<dbReference type="Pfam" id="PF00563">
    <property type="entry name" value="EAL"/>
    <property type="match status" value="1"/>
</dbReference>
<dbReference type="AlphaFoldDB" id="A0A2Z6B290"/>
<reference evidence="6 7" key="1">
    <citation type="journal article" date="2018" name="Sci. Adv.">
        <title>Multi-heme cytochromes provide a pathway for survival in energy-limited environments.</title>
        <authorList>
            <person name="Deng X."/>
            <person name="Dohmae N."/>
            <person name="Nealson K.H."/>
            <person name="Hashimoto K."/>
            <person name="Okamoto A."/>
        </authorList>
    </citation>
    <scope>NUCLEOTIDE SEQUENCE [LARGE SCALE GENOMIC DNA]</scope>
    <source>
        <strain evidence="6 7">IS5</strain>
    </source>
</reference>
<keyword evidence="7" id="KW-1185">Reference proteome</keyword>
<accession>A0A2Z6B290</accession>
<feature type="domain" description="GGDEF" evidence="5">
    <location>
        <begin position="399"/>
        <end position="533"/>
    </location>
</feature>
<dbReference type="Pfam" id="PF00990">
    <property type="entry name" value="GGDEF"/>
    <property type="match status" value="1"/>
</dbReference>
<name>A0A2Z6B290_9BACT</name>
<keyword evidence="1" id="KW-1133">Transmembrane helix</keyword>
<dbReference type="InterPro" id="IPR043128">
    <property type="entry name" value="Rev_trsase/Diguanyl_cyclase"/>
</dbReference>
<dbReference type="SMART" id="SM00086">
    <property type="entry name" value="PAC"/>
    <property type="match status" value="1"/>
</dbReference>